<dbReference type="PANTHER" id="PTHR10653">
    <property type="entry name" value="F-ACTIN-CAPPING PROTEIN SUBUNIT ALPHA"/>
    <property type="match status" value="1"/>
</dbReference>
<name>G4T922_SERID</name>
<dbReference type="InterPro" id="IPR042276">
    <property type="entry name" value="CapZ_alpha/beta_2"/>
</dbReference>
<dbReference type="OMA" id="VACIEDH"/>
<dbReference type="InterPro" id="IPR042489">
    <property type="entry name" value="CapZ_alpha_1"/>
</dbReference>
<dbReference type="Gene3D" id="3.90.1150.210">
    <property type="entry name" value="F-actin capping protein, beta subunit"/>
    <property type="match status" value="1"/>
</dbReference>
<comment type="function">
    <text evidence="5 6">F-actin-capping proteins bind in a Ca(2+)-independent manner to the fast growing ends of actin filaments (barbed end) thereby blocking the exchange of subunits at these ends. Unlike other capping proteins (such as gelsolin and severin), these proteins do not sever actin filaments.</text>
</comment>
<dbReference type="GO" id="GO:0030036">
    <property type="term" value="P:actin cytoskeleton organization"/>
    <property type="evidence" value="ECO:0007669"/>
    <property type="project" value="TreeGrafter"/>
</dbReference>
<dbReference type="EMBL" id="CAFZ01000020">
    <property type="protein sequence ID" value="CCA67800.1"/>
    <property type="molecule type" value="Genomic_DNA"/>
</dbReference>
<dbReference type="GO" id="GO:0030479">
    <property type="term" value="C:actin cortical patch"/>
    <property type="evidence" value="ECO:0007669"/>
    <property type="project" value="TreeGrafter"/>
</dbReference>
<dbReference type="OrthoDB" id="340550at2759"/>
<evidence type="ECO:0000256" key="6">
    <source>
        <dbReference type="RuleBase" id="RU365077"/>
    </source>
</evidence>
<keyword evidence="3 6" id="KW-0117">Actin capping</keyword>
<dbReference type="PRINTS" id="PR00191">
    <property type="entry name" value="FACTINCAPA"/>
</dbReference>
<evidence type="ECO:0000256" key="3">
    <source>
        <dbReference type="ARBA" id="ARBA00022467"/>
    </source>
</evidence>
<evidence type="ECO:0000313" key="8">
    <source>
        <dbReference type="Proteomes" id="UP000007148"/>
    </source>
</evidence>
<accession>G4T922</accession>
<protein>
    <recommendedName>
        <fullName evidence="2 6">F-actin-capping protein subunit alpha</fullName>
    </recommendedName>
</protein>
<dbReference type="GO" id="GO:0051016">
    <property type="term" value="P:barbed-end actin filament capping"/>
    <property type="evidence" value="ECO:0007669"/>
    <property type="project" value="UniProtKB-UniRule"/>
</dbReference>
<comment type="similarity">
    <text evidence="1 6">Belongs to the F-actin-capping protein alpha subunit family.</text>
</comment>
<comment type="caution">
    <text evidence="7">The sequence shown here is derived from an EMBL/GenBank/DDBJ whole genome shotgun (WGS) entry which is preliminary data.</text>
</comment>
<dbReference type="FunCoup" id="G4T922">
    <property type="interactions" value="202"/>
</dbReference>
<dbReference type="GO" id="GO:0051015">
    <property type="term" value="F:actin filament binding"/>
    <property type="evidence" value="ECO:0007669"/>
    <property type="project" value="TreeGrafter"/>
</dbReference>
<comment type="subunit">
    <text evidence="6">Heterodimer of an alpha and a beta subunit.</text>
</comment>
<dbReference type="AlphaFoldDB" id="G4T922"/>
<dbReference type="FunFam" id="3.90.1150.210:FF:000003">
    <property type="entry name" value="F-actin-capping protein subunit alpha"/>
    <property type="match status" value="1"/>
</dbReference>
<proteinExistence type="inferred from homology"/>
<dbReference type="Proteomes" id="UP000007148">
    <property type="component" value="Unassembled WGS sequence"/>
</dbReference>
<evidence type="ECO:0000256" key="4">
    <source>
        <dbReference type="ARBA" id="ARBA00023203"/>
    </source>
</evidence>
<evidence type="ECO:0000256" key="5">
    <source>
        <dbReference type="ARBA" id="ARBA00025389"/>
    </source>
</evidence>
<dbReference type="PANTHER" id="PTHR10653:SF0">
    <property type="entry name" value="F-ACTIN-CAPPING PROTEIN SUBUNIT ALPHA"/>
    <property type="match status" value="1"/>
</dbReference>
<dbReference type="Pfam" id="PF01267">
    <property type="entry name" value="F-actin_cap_A"/>
    <property type="match status" value="1"/>
</dbReference>
<dbReference type="eggNOG" id="KOG0836">
    <property type="taxonomic scope" value="Eukaryota"/>
</dbReference>
<dbReference type="InterPro" id="IPR037282">
    <property type="entry name" value="CapZ_alpha/beta"/>
</dbReference>
<organism evidence="7 8">
    <name type="scientific">Serendipita indica (strain DSM 11827)</name>
    <name type="common">Root endophyte fungus</name>
    <name type="synonym">Piriformospora indica</name>
    <dbReference type="NCBI Taxonomy" id="1109443"/>
    <lineage>
        <taxon>Eukaryota</taxon>
        <taxon>Fungi</taxon>
        <taxon>Dikarya</taxon>
        <taxon>Basidiomycota</taxon>
        <taxon>Agaricomycotina</taxon>
        <taxon>Agaricomycetes</taxon>
        <taxon>Sebacinales</taxon>
        <taxon>Serendipitaceae</taxon>
        <taxon>Serendipita</taxon>
    </lineage>
</organism>
<dbReference type="SUPFAM" id="SSF90096">
    <property type="entry name" value="Subunits of heterodimeric actin filament capping protein Capz"/>
    <property type="match status" value="1"/>
</dbReference>
<dbReference type="GO" id="GO:0008290">
    <property type="term" value="C:F-actin capping protein complex"/>
    <property type="evidence" value="ECO:0007669"/>
    <property type="project" value="UniProtKB-UniRule"/>
</dbReference>
<keyword evidence="4 6" id="KW-0009">Actin-binding</keyword>
<evidence type="ECO:0000256" key="2">
    <source>
        <dbReference type="ARBA" id="ARBA00014038"/>
    </source>
</evidence>
<dbReference type="HOGENOM" id="CLU_045161_3_0_1"/>
<keyword evidence="8" id="KW-1185">Reference proteome</keyword>
<dbReference type="InterPro" id="IPR002189">
    <property type="entry name" value="CapZ_alpha"/>
</dbReference>
<evidence type="ECO:0000313" key="7">
    <source>
        <dbReference type="EMBL" id="CCA67800.1"/>
    </source>
</evidence>
<reference evidence="7 8" key="1">
    <citation type="journal article" date="2011" name="PLoS Pathog.">
        <title>Endophytic Life Strategies Decoded by Genome and Transcriptome Analyses of the Mutualistic Root Symbiont Piriformospora indica.</title>
        <authorList>
            <person name="Zuccaro A."/>
            <person name="Lahrmann U."/>
            <person name="Guldener U."/>
            <person name="Langen G."/>
            <person name="Pfiffi S."/>
            <person name="Biedenkopf D."/>
            <person name="Wong P."/>
            <person name="Samans B."/>
            <person name="Grimm C."/>
            <person name="Basiewicz M."/>
            <person name="Murat C."/>
            <person name="Martin F."/>
            <person name="Kogel K.H."/>
        </authorList>
    </citation>
    <scope>NUCLEOTIDE SEQUENCE [LARGE SCALE GENOMIC DNA]</scope>
    <source>
        <strain evidence="7 8">DSM 11827</strain>
    </source>
</reference>
<dbReference type="InParanoid" id="G4T922"/>
<sequence length="284" mass="31840">MNAQERVNAAANLLVQSPPGEINDCLTDIRVIINDDNLLQQGIDQALREYNIAQFVTVQSPKGDHHVIISDAGRVGGDTEDRFFDPRTKTSFFFDHLSLEASDPNTEEANEDIEGYRAALDSAAQEYINEHYKEGVTSVFASGSNNLTIQLVANRYNPQNFWSGRWRSRYEIDLDAKTVTGKILVTVHYYEQGNVQLTTEFTPTLTLPPSSPSPQAARQLIAQITEQENTYQTSLSDTYHDLGEKRFKTLRRALPMTRNKIDWDKVTGYKLGAELTASRGGFGS</sequence>
<dbReference type="STRING" id="1109443.G4T922"/>
<gene>
    <name evidence="7" type="ORF">PIIN_01624</name>
</gene>
<evidence type="ECO:0000256" key="1">
    <source>
        <dbReference type="ARBA" id="ARBA00010479"/>
    </source>
</evidence>
<dbReference type="Gene3D" id="3.30.1140.60">
    <property type="entry name" value="F-actin capping protein, alpha subunit"/>
    <property type="match status" value="1"/>
</dbReference>